<dbReference type="FunFam" id="2.60.210.10:FF:000017">
    <property type="entry name" value="TNF receptor-associated factor"/>
    <property type="match status" value="1"/>
</dbReference>
<dbReference type="InterPro" id="IPR013083">
    <property type="entry name" value="Znf_RING/FYVE/PHD"/>
</dbReference>
<dbReference type="OrthoDB" id="5574452at2759"/>
<evidence type="ECO:0000256" key="2">
    <source>
        <dbReference type="ARBA" id="ARBA00022490"/>
    </source>
</evidence>
<dbReference type="InterPro" id="IPR001841">
    <property type="entry name" value="Znf_RING"/>
</dbReference>
<dbReference type="InterPro" id="IPR012227">
    <property type="entry name" value="TNF_rcpt-assoc_TRAF_met"/>
</dbReference>
<keyword evidence="4" id="KW-0677">Repeat</keyword>
<dbReference type="SUPFAM" id="SSF49599">
    <property type="entry name" value="TRAF domain-like"/>
    <property type="match status" value="2"/>
</dbReference>
<comment type="subcellular location">
    <subcellularLocation>
        <location evidence="1">Cytoplasm</location>
    </subcellularLocation>
</comment>
<dbReference type="EMBL" id="GL379789">
    <property type="protein sequence ID" value="EGT45621.1"/>
    <property type="molecule type" value="Genomic_DNA"/>
</dbReference>
<evidence type="ECO:0000256" key="7">
    <source>
        <dbReference type="PROSITE-ProRule" id="PRU00207"/>
    </source>
</evidence>
<dbReference type="SUPFAM" id="SSF57850">
    <property type="entry name" value="RING/U-box"/>
    <property type="match status" value="1"/>
</dbReference>
<dbReference type="STRING" id="135651.G0MCG7"/>
<evidence type="ECO:0000259" key="8">
    <source>
        <dbReference type="PROSITE" id="PS50089"/>
    </source>
</evidence>
<feature type="domain" description="RING-type" evidence="8">
    <location>
        <begin position="21"/>
        <end position="58"/>
    </location>
</feature>
<feature type="domain" description="TRAF-type" evidence="10">
    <location>
        <begin position="155"/>
        <end position="211"/>
    </location>
</feature>
<dbReference type="InterPro" id="IPR049342">
    <property type="entry name" value="TRAF1-6_MATH_dom"/>
</dbReference>
<evidence type="ECO:0000256" key="4">
    <source>
        <dbReference type="ARBA" id="ARBA00022737"/>
    </source>
</evidence>
<accession>G0MCG7</accession>
<dbReference type="InParanoid" id="G0MCG7"/>
<dbReference type="InterPro" id="IPR008974">
    <property type="entry name" value="TRAF-like"/>
</dbReference>
<dbReference type="HOGENOM" id="CLU_021061_2_0_1"/>
<dbReference type="InterPro" id="IPR001293">
    <property type="entry name" value="Znf_TRAF"/>
</dbReference>
<dbReference type="Proteomes" id="UP000008068">
    <property type="component" value="Unassembled WGS sequence"/>
</dbReference>
<dbReference type="PIRSF" id="PIRSF015614">
    <property type="entry name" value="TRAF"/>
    <property type="match status" value="1"/>
</dbReference>
<dbReference type="InterPro" id="IPR018957">
    <property type="entry name" value="Znf_C3HC4_RING-type"/>
</dbReference>
<dbReference type="Gene3D" id="3.30.40.10">
    <property type="entry name" value="Zinc/RING finger domain, C3HC4 (zinc finger)"/>
    <property type="match status" value="3"/>
</dbReference>
<evidence type="ECO:0000256" key="5">
    <source>
        <dbReference type="ARBA" id="ARBA00022771"/>
    </source>
</evidence>
<dbReference type="PROSITE" id="PS50145">
    <property type="entry name" value="ZF_TRAF"/>
    <property type="match status" value="1"/>
</dbReference>
<protein>
    <submittedName>
        <fullName evidence="11">Uncharacterized protein</fullName>
    </submittedName>
</protein>
<keyword evidence="6 7" id="KW-0862">Zinc</keyword>
<keyword evidence="2" id="KW-0963">Cytoplasm</keyword>
<dbReference type="SMART" id="SM00061">
    <property type="entry name" value="MATH"/>
    <property type="match status" value="1"/>
</dbReference>
<proteinExistence type="predicted"/>
<evidence type="ECO:0000256" key="3">
    <source>
        <dbReference type="ARBA" id="ARBA00022723"/>
    </source>
</evidence>
<dbReference type="Gene3D" id="2.60.210.10">
    <property type="entry name" value="Apoptosis, Tumor Necrosis Factor Receptor Associated Protein 2, Chain A"/>
    <property type="match status" value="1"/>
</dbReference>
<dbReference type="GO" id="GO:0050829">
    <property type="term" value="P:defense response to Gram-negative bacterium"/>
    <property type="evidence" value="ECO:0007669"/>
    <property type="project" value="EnsemblMetazoa"/>
</dbReference>
<sequence>MTTTNTQSVMFKGGLPADCTCPICEQALREPIRLNCDHHYCRQCFEKADRAPECAQCQTIIQPELCQHDRAKHKQILALPVVCTFESSGCDWSGQLGFLHDHLSECAFKSSSKCEKCGRQFAKADLDRHREKCELNRAVCSYCNKTIRDSDLERHLKTCPDVVISCPFQCGLSDRPRHEIEAHRPLCPNVDNVCPFVPYGCTFAGGKETIQQHISDEPVRHMMFICDEITDLKETYNVMDRDMASFNDRQTRILGAADTCTEMFGPQLIWRIDKLQQRTNEAKVCRSARHPHFKNLQSGANTTIFSAPFMTHRFGYKMMACACLFGDGSSAGKSISLYVLLLKGEFDPTLEWPFNRTIKISLLDQQPRPEERVNISYVIDPRKLKANEKFLARPRGERNAAFGSQSFCSLAILQNYVKDDTIYVRIDVERCETLPVSLQTRDAKDRKRMMDQLRLKTPDVRMHQVRPVTGQSMDVKDLMV</sequence>
<keyword evidence="5 7" id="KW-0863">Zinc-finger</keyword>
<dbReference type="CDD" id="cd00270">
    <property type="entry name" value="MATH_TRAF_C"/>
    <property type="match status" value="1"/>
</dbReference>
<evidence type="ECO:0000313" key="11">
    <source>
        <dbReference type="EMBL" id="EGT45621.1"/>
    </source>
</evidence>
<keyword evidence="12" id="KW-1185">Reference proteome</keyword>
<dbReference type="GO" id="GO:0008270">
    <property type="term" value="F:zinc ion binding"/>
    <property type="evidence" value="ECO:0007669"/>
    <property type="project" value="UniProtKB-KW"/>
</dbReference>
<dbReference type="Pfam" id="PF02176">
    <property type="entry name" value="zf-TRAF"/>
    <property type="match status" value="1"/>
</dbReference>
<name>G0MCG7_CAEBE</name>
<evidence type="ECO:0000313" key="12">
    <source>
        <dbReference type="Proteomes" id="UP000008068"/>
    </source>
</evidence>
<dbReference type="PROSITE" id="PS50144">
    <property type="entry name" value="MATH"/>
    <property type="match status" value="1"/>
</dbReference>
<dbReference type="GO" id="GO:0045087">
    <property type="term" value="P:innate immune response"/>
    <property type="evidence" value="ECO:0007669"/>
    <property type="project" value="EnsemblMetazoa"/>
</dbReference>
<dbReference type="Pfam" id="PF00097">
    <property type="entry name" value="zf-C3HC4"/>
    <property type="match status" value="1"/>
</dbReference>
<dbReference type="InterPro" id="IPR002083">
    <property type="entry name" value="MATH/TRAF_dom"/>
</dbReference>
<dbReference type="PANTHER" id="PTHR10131:SF151">
    <property type="entry name" value="TNF RECEPTOR ASSOCIATED FACTOR (TRAF) HOMOLOG"/>
    <property type="match status" value="1"/>
</dbReference>
<dbReference type="GO" id="GO:0007165">
    <property type="term" value="P:signal transduction"/>
    <property type="evidence" value="ECO:0007669"/>
    <property type="project" value="InterPro"/>
</dbReference>
<dbReference type="AlphaFoldDB" id="G0MCG7"/>
<evidence type="ECO:0000256" key="6">
    <source>
        <dbReference type="ARBA" id="ARBA00022833"/>
    </source>
</evidence>
<feature type="domain" description="MATH" evidence="9">
    <location>
        <begin position="283"/>
        <end position="428"/>
    </location>
</feature>
<dbReference type="GO" id="GO:0042981">
    <property type="term" value="P:regulation of apoptotic process"/>
    <property type="evidence" value="ECO:0007669"/>
    <property type="project" value="InterPro"/>
</dbReference>
<keyword evidence="3 7" id="KW-0479">Metal-binding</keyword>
<dbReference type="FunCoup" id="G0MCG7">
    <property type="interactions" value="1165"/>
</dbReference>
<evidence type="ECO:0000256" key="1">
    <source>
        <dbReference type="ARBA" id="ARBA00004496"/>
    </source>
</evidence>
<dbReference type="PANTHER" id="PTHR10131">
    <property type="entry name" value="TNF RECEPTOR ASSOCIATED FACTOR"/>
    <property type="match status" value="1"/>
</dbReference>
<dbReference type="GO" id="GO:0043122">
    <property type="term" value="P:regulation of canonical NF-kappaB signal transduction"/>
    <property type="evidence" value="ECO:0007669"/>
    <property type="project" value="TreeGrafter"/>
</dbReference>
<dbReference type="PROSITE" id="PS50089">
    <property type="entry name" value="ZF_RING_2"/>
    <property type="match status" value="1"/>
</dbReference>
<dbReference type="SMART" id="SM00184">
    <property type="entry name" value="RING"/>
    <property type="match status" value="1"/>
</dbReference>
<organism evidence="12">
    <name type="scientific">Caenorhabditis brenneri</name>
    <name type="common">Nematode worm</name>
    <dbReference type="NCBI Taxonomy" id="135651"/>
    <lineage>
        <taxon>Eukaryota</taxon>
        <taxon>Metazoa</taxon>
        <taxon>Ecdysozoa</taxon>
        <taxon>Nematoda</taxon>
        <taxon>Chromadorea</taxon>
        <taxon>Rhabditida</taxon>
        <taxon>Rhabditina</taxon>
        <taxon>Rhabditomorpha</taxon>
        <taxon>Rhabditoidea</taxon>
        <taxon>Rhabditidae</taxon>
        <taxon>Peloderinae</taxon>
        <taxon>Caenorhabditis</taxon>
    </lineage>
</organism>
<feature type="zinc finger region" description="TRAF-type" evidence="7">
    <location>
        <begin position="155"/>
        <end position="211"/>
    </location>
</feature>
<evidence type="ECO:0000259" key="10">
    <source>
        <dbReference type="PROSITE" id="PS50145"/>
    </source>
</evidence>
<evidence type="ECO:0000259" key="9">
    <source>
        <dbReference type="PROSITE" id="PS50144"/>
    </source>
</evidence>
<gene>
    <name evidence="11" type="ORF">CAEBREN_31542</name>
</gene>
<dbReference type="Pfam" id="PF21355">
    <property type="entry name" value="TRAF-mep_MATH"/>
    <property type="match status" value="1"/>
</dbReference>
<reference evidence="12" key="1">
    <citation type="submission" date="2011-07" db="EMBL/GenBank/DDBJ databases">
        <authorList>
            <consortium name="Caenorhabditis brenneri Sequencing and Analysis Consortium"/>
            <person name="Wilson R.K."/>
        </authorList>
    </citation>
    <scope>NUCLEOTIDE SEQUENCE [LARGE SCALE GENOMIC DNA]</scope>
    <source>
        <strain evidence="12">PB2801</strain>
    </source>
</reference>
<dbReference type="GO" id="GO:0005737">
    <property type="term" value="C:cytoplasm"/>
    <property type="evidence" value="ECO:0007669"/>
    <property type="project" value="UniProtKB-SubCell"/>
</dbReference>
<dbReference type="eggNOG" id="KOG0297">
    <property type="taxonomic scope" value="Eukaryota"/>
</dbReference>